<dbReference type="InterPro" id="IPR027417">
    <property type="entry name" value="P-loop_NTPase"/>
</dbReference>
<dbReference type="InterPro" id="IPR005021">
    <property type="entry name" value="Terminase_largesu-like"/>
</dbReference>
<comment type="caution">
    <text evidence="3">The sequence shown here is derived from an EMBL/GenBank/DDBJ whole genome shotgun (WGS) entry which is preliminary data.</text>
</comment>
<dbReference type="PANTHER" id="PTHR41287:SF1">
    <property type="entry name" value="PROTEIN YMFN"/>
    <property type="match status" value="1"/>
</dbReference>
<dbReference type="RefSeq" id="WP_394819767.1">
    <property type="nucleotide sequence ID" value="NZ_JAWJZY010000003.1"/>
</dbReference>
<dbReference type="Proteomes" id="UP001312908">
    <property type="component" value="Unassembled WGS sequence"/>
</dbReference>
<feature type="domain" description="Terminase large subunit-like ATPase" evidence="1">
    <location>
        <begin position="68"/>
        <end position="202"/>
    </location>
</feature>
<protein>
    <submittedName>
        <fullName evidence="3">Aldehyde dehydrogenase (NADP(+))</fullName>
    </submittedName>
</protein>
<reference evidence="3 4" key="1">
    <citation type="submission" date="2023-10" db="EMBL/GenBank/DDBJ databases">
        <title>Sorlinia euscelidii gen. nov., sp. nov., an acetic acid bacteria isolated from the gut of Euscelidius variegatus emitter.</title>
        <authorList>
            <person name="Michoud G."/>
            <person name="Marasco R."/>
            <person name="Seferji K."/>
            <person name="Gonella E."/>
            <person name="Garuglieri E."/>
            <person name="Alma A."/>
            <person name="Mapelli F."/>
            <person name="Borin S."/>
            <person name="Daffonchio D."/>
            <person name="Crotti E."/>
        </authorList>
    </citation>
    <scope>NUCLEOTIDE SEQUENCE [LARGE SCALE GENOMIC DNA]</scope>
    <source>
        <strain evidence="3 4">EV16P</strain>
    </source>
</reference>
<dbReference type="Pfam" id="PF20441">
    <property type="entry name" value="TerL_nuclease"/>
    <property type="match status" value="1"/>
</dbReference>
<dbReference type="EMBL" id="JAWJZY010000003">
    <property type="protein sequence ID" value="MEE8658863.1"/>
    <property type="molecule type" value="Genomic_DNA"/>
</dbReference>
<sequence length="564" mass="61846">MAALQYRTACPDWERRIIAGESIIPVRPLFPEVAESALQVMRNLQLVDVTGMPKVGEICRPWIMDFAAALFGSYDPQTGKRLINEYFMLIAKKNGKSTLASAIMLTALILNWRASAEFLILAPTKEAADNAFRPAEDMVRASEELSTLMKVQSHPRIIEHGTTGATLKVIAADGQTVVGKKAGGILVDELWEFGKKKQGETLLMEATGGMASRPEGFVIYLSTQSSEPPAGVFRSKLNLARKIRDGVVENQSFLPVIYEFPRRLIEAEKHHDPAFWHIANPNLGASVAEDFLRSQYQQKKEAGPGVLTAWMAKHLNVEVGLAQYDQAWSGARYWQKQGVIDLTLPVLLERASLIVIGIDGGGNDDFLSMAVLGRDKLTDRWLHWQKSWVSREVLELRKEDAPRYVDFEMDGDLVLVDDRRDDIKGLCDVTMEIFQSGKLALVGLDPNGVADIVFELEKGGIPHAMIRGVAQSYANLNGATKSLERKLADGSLIHGARPIMAWAVGNAKAELRGNNVVISKQMAGGKKIDPLMALIDAAACMADHPELSSGGSMQDFLSTGIIAA</sequence>
<keyword evidence="4" id="KW-1185">Reference proteome</keyword>
<accession>A0ABU7U2B0</accession>
<dbReference type="InterPro" id="IPR046462">
    <property type="entry name" value="TerL_nuclease"/>
</dbReference>
<evidence type="ECO:0000313" key="3">
    <source>
        <dbReference type="EMBL" id="MEE8658863.1"/>
    </source>
</evidence>
<evidence type="ECO:0000259" key="2">
    <source>
        <dbReference type="Pfam" id="PF20441"/>
    </source>
</evidence>
<dbReference type="PANTHER" id="PTHR41287">
    <property type="match status" value="1"/>
</dbReference>
<proteinExistence type="predicted"/>
<gene>
    <name evidence="3" type="ORF">DOFOFD_07545</name>
</gene>
<organism evidence="3 4">
    <name type="scientific">Sorlinia euscelidii</name>
    <dbReference type="NCBI Taxonomy" id="3081148"/>
    <lineage>
        <taxon>Bacteria</taxon>
        <taxon>Pseudomonadati</taxon>
        <taxon>Pseudomonadota</taxon>
        <taxon>Alphaproteobacteria</taxon>
        <taxon>Acetobacterales</taxon>
        <taxon>Acetobacteraceae</taxon>
        <taxon>Sorlinia</taxon>
    </lineage>
</organism>
<evidence type="ECO:0000313" key="4">
    <source>
        <dbReference type="Proteomes" id="UP001312908"/>
    </source>
</evidence>
<dbReference type="InterPro" id="IPR046461">
    <property type="entry name" value="TerL_ATPase"/>
</dbReference>
<dbReference type="Gene3D" id="3.40.50.300">
    <property type="entry name" value="P-loop containing nucleotide triphosphate hydrolases"/>
    <property type="match status" value="1"/>
</dbReference>
<evidence type="ECO:0000259" key="1">
    <source>
        <dbReference type="Pfam" id="PF03354"/>
    </source>
</evidence>
<name>A0ABU7U2B0_9PROT</name>
<feature type="domain" description="Terminase large subunit-like endonuclease" evidence="2">
    <location>
        <begin position="266"/>
        <end position="541"/>
    </location>
</feature>
<dbReference type="Pfam" id="PF03354">
    <property type="entry name" value="TerL_ATPase"/>
    <property type="match status" value="1"/>
</dbReference>